<dbReference type="InterPro" id="IPR039535">
    <property type="entry name" value="ASST-like"/>
</dbReference>
<name>A0A2K1QX38_9PEZI</name>
<evidence type="ECO:0008006" key="5">
    <source>
        <dbReference type="Google" id="ProtNLM"/>
    </source>
</evidence>
<dbReference type="PANTHER" id="PTHR35340">
    <property type="entry name" value="PQQ ENZYME REPEAT PROTEIN-RELATED"/>
    <property type="match status" value="1"/>
</dbReference>
<evidence type="ECO:0000313" key="3">
    <source>
        <dbReference type="EMBL" id="PNS19530.1"/>
    </source>
</evidence>
<dbReference type="OrthoDB" id="5427350at2759"/>
<feature type="signal peptide" evidence="2">
    <location>
        <begin position="1"/>
        <end position="19"/>
    </location>
</feature>
<sequence length="671" mass="76243">MWSFCVTLLLSTAIRSTFADFTPFNNDFEYMSGKWGNYSRQRFLSDEKVIAPVANILVAPQPDVSASKHMLWVPMGPSLPSTRPMILDTKSLSTVWYSDHHARLGAHRGSCNGTDYIYHWSQTGEYRSEGRFFFFNSRYELVHNLTVVGNFHHADPHDLWLTPQCTAIFPIYRPGPYNLTTFNVTDGWIEDSYFQEVDLLTNERLFQWRASNFIDPVDTYAGPGVVSNGTDSGSAVDWFHINSIQKDHYGNFLVSSRHMHALYYVSGSTGNIIWTIGGKRNAFRDMSGGKATNFAWQHHARWVDQGLTKIQLFDNRNTEWHSESESISRGIVIRLDYARREVWLEHEYKHHPLTSIREGSMQVLTDSPYGNTALVGYGSQPAWTEFSEDGSVIWDVALGPMHLNRQSADNYRTLKFNWTGNPQWKPRISPGPLPKYSFNESESTFYIALRDESGASLPNNTVYVSWNGATEIKQWIVLASNTTSNLTLDHLWAEVPKSGFEESCFVGETTRYVIAWAINDANEVIGHTDILTMDDSSGSRAFSITDSGGDLTDMTLAWQKFVRSQLYRSILTKIQSGWKGEVRIRGAGIPSVVLLFGLLFSIVAGFLGMASFARRSRRGRQWKTQARKSRDSYSMESEETPLGYFTDLEFSEARVGKREEPSSTRVLAKQR</sequence>
<feature type="chain" id="PRO_5014474340" description="ASST-domain-containing protein" evidence="2">
    <location>
        <begin position="20"/>
        <end position="671"/>
    </location>
</feature>
<evidence type="ECO:0000313" key="4">
    <source>
        <dbReference type="Proteomes" id="UP000243797"/>
    </source>
</evidence>
<dbReference type="PANTHER" id="PTHR35340:SF5">
    <property type="entry name" value="ASST-DOMAIN-CONTAINING PROTEIN"/>
    <property type="match status" value="1"/>
</dbReference>
<dbReference type="AlphaFoldDB" id="A0A2K1QX38"/>
<reference evidence="3 4" key="1">
    <citation type="submission" date="2017-06" db="EMBL/GenBank/DDBJ databases">
        <title>Draft genome sequence of a variant of Elsinoe murrayae.</title>
        <authorList>
            <person name="Cheng Q."/>
        </authorList>
    </citation>
    <scope>NUCLEOTIDE SEQUENCE [LARGE SCALE GENOMIC DNA]</scope>
    <source>
        <strain evidence="3 4">CQ-2017a</strain>
    </source>
</reference>
<keyword evidence="4" id="KW-1185">Reference proteome</keyword>
<feature type="transmembrane region" description="Helical" evidence="1">
    <location>
        <begin position="592"/>
        <end position="613"/>
    </location>
</feature>
<dbReference type="InterPro" id="IPR053143">
    <property type="entry name" value="Arylsulfate_ST"/>
</dbReference>
<dbReference type="InParanoid" id="A0A2K1QX38"/>
<keyword evidence="2" id="KW-0732">Signal</keyword>
<keyword evidence="1" id="KW-1133">Transmembrane helix</keyword>
<accession>A0A2K1QX38</accession>
<dbReference type="EMBL" id="NKHZ01000031">
    <property type="protein sequence ID" value="PNS19530.1"/>
    <property type="molecule type" value="Genomic_DNA"/>
</dbReference>
<keyword evidence="1" id="KW-0812">Transmembrane</keyword>
<dbReference type="Proteomes" id="UP000243797">
    <property type="component" value="Unassembled WGS sequence"/>
</dbReference>
<proteinExistence type="predicted"/>
<gene>
    <name evidence="3" type="ORF">CAC42_7374</name>
</gene>
<organism evidence="3 4">
    <name type="scientific">Sphaceloma murrayae</name>
    <dbReference type="NCBI Taxonomy" id="2082308"/>
    <lineage>
        <taxon>Eukaryota</taxon>
        <taxon>Fungi</taxon>
        <taxon>Dikarya</taxon>
        <taxon>Ascomycota</taxon>
        <taxon>Pezizomycotina</taxon>
        <taxon>Dothideomycetes</taxon>
        <taxon>Dothideomycetidae</taxon>
        <taxon>Myriangiales</taxon>
        <taxon>Elsinoaceae</taxon>
        <taxon>Sphaceloma</taxon>
    </lineage>
</organism>
<dbReference type="STRING" id="2082308.A0A2K1QX38"/>
<evidence type="ECO:0000256" key="1">
    <source>
        <dbReference type="SAM" id="Phobius"/>
    </source>
</evidence>
<evidence type="ECO:0000256" key="2">
    <source>
        <dbReference type="SAM" id="SignalP"/>
    </source>
</evidence>
<comment type="caution">
    <text evidence="3">The sequence shown here is derived from an EMBL/GenBank/DDBJ whole genome shotgun (WGS) entry which is preliminary data.</text>
</comment>
<dbReference type="Pfam" id="PF14269">
    <property type="entry name" value="Arylsulfotran_2"/>
    <property type="match status" value="1"/>
</dbReference>
<keyword evidence="1" id="KW-0472">Membrane</keyword>
<protein>
    <recommendedName>
        <fullName evidence="5">ASST-domain-containing protein</fullName>
    </recommendedName>
</protein>